<dbReference type="EMBL" id="JAARZA010000016">
    <property type="protein sequence ID" value="MBC2242373.1"/>
    <property type="molecule type" value="Genomic_DNA"/>
</dbReference>
<accession>A0A842F4N8</accession>
<dbReference type="AlphaFoldDB" id="A0A842F4N8"/>
<dbReference type="Proteomes" id="UP000553016">
    <property type="component" value="Unassembled WGS sequence"/>
</dbReference>
<protein>
    <recommendedName>
        <fullName evidence="3">DUF4209 domain-containing protein</fullName>
    </recommendedName>
</protein>
<name>A0A842F4N8_9LIST</name>
<evidence type="ECO:0000313" key="1">
    <source>
        <dbReference type="EMBL" id="MBC2242373.1"/>
    </source>
</evidence>
<comment type="caution">
    <text evidence="1">The sequence shown here is derived from an EMBL/GenBank/DDBJ whole genome shotgun (WGS) entry which is preliminary data.</text>
</comment>
<evidence type="ECO:0000313" key="2">
    <source>
        <dbReference type="Proteomes" id="UP000553016"/>
    </source>
</evidence>
<dbReference type="RefSeq" id="WP_185541856.1">
    <property type="nucleotide sequence ID" value="NZ_JAARZA010000016.1"/>
</dbReference>
<proteinExistence type="predicted"/>
<sequence length="249" mass="28687">MMDKPSNFLGDIINSKNEIRESLRPVFEMERELHQKIQAIISPVLRESTVALSVEDAWVKNTRDGWAIAASMGLHDYTDMAELVNTSQKNEYMLKYYFEENSYYLDQELDFISSCGNEWAEYLTDAFDLLKQDFETYYKVVFPIAYIYLEAILVRICNKDVVTDVGKKLLTSVSENSKKDESFAALLISGSLQMMKQSTYKYSDFATLSEADINRNTILHGRIAPIHWNKVEFLKVITLLSTMSLAIME</sequence>
<evidence type="ECO:0008006" key="3">
    <source>
        <dbReference type="Google" id="ProtNLM"/>
    </source>
</evidence>
<organism evidence="1 2">
    <name type="scientific">Listeria booriae</name>
    <dbReference type="NCBI Taxonomy" id="1552123"/>
    <lineage>
        <taxon>Bacteria</taxon>
        <taxon>Bacillati</taxon>
        <taxon>Bacillota</taxon>
        <taxon>Bacilli</taxon>
        <taxon>Bacillales</taxon>
        <taxon>Listeriaceae</taxon>
        <taxon>Listeria</taxon>
    </lineage>
</organism>
<reference evidence="1 2" key="1">
    <citation type="submission" date="2020-03" db="EMBL/GenBank/DDBJ databases">
        <title>Soil Listeria distribution.</title>
        <authorList>
            <person name="Liao J."/>
            <person name="Wiedmann M."/>
        </authorList>
    </citation>
    <scope>NUCLEOTIDE SEQUENCE [LARGE SCALE GENOMIC DNA]</scope>
    <source>
        <strain evidence="1 2">FSL L7-0149</strain>
    </source>
</reference>
<gene>
    <name evidence="1" type="ORF">HCB35_18035</name>
</gene>